<gene>
    <name evidence="1" type="ORF">BCF46_3623</name>
</gene>
<reference evidence="1 2" key="1">
    <citation type="submission" date="2018-10" db="EMBL/GenBank/DDBJ databases">
        <title>Genomic Encyclopedia of Archaeal and Bacterial Type Strains, Phase II (KMG-II): from individual species to whole genera.</title>
        <authorList>
            <person name="Goeker M."/>
        </authorList>
    </citation>
    <scope>NUCLEOTIDE SEQUENCE [LARGE SCALE GENOMIC DNA]</scope>
    <source>
        <strain evidence="1 2">DSM 29466</strain>
    </source>
</reference>
<accession>A0A497VAF5</accession>
<sequence>MPVSFGALGTVAKIPPPIGWPRDLRLLLSNNDESAPNDVASPEVSCFGVDGVSLGIHERRSVN</sequence>
<dbReference type="EMBL" id="RCCE01000007">
    <property type="protein sequence ID" value="RLJ40551.1"/>
    <property type="molecule type" value="Genomic_DNA"/>
</dbReference>
<evidence type="ECO:0000313" key="2">
    <source>
        <dbReference type="Proteomes" id="UP000269157"/>
    </source>
</evidence>
<dbReference type="Proteomes" id="UP000269157">
    <property type="component" value="Unassembled WGS sequence"/>
</dbReference>
<comment type="caution">
    <text evidence="1">The sequence shown here is derived from an EMBL/GenBank/DDBJ whole genome shotgun (WGS) entry which is preliminary data.</text>
</comment>
<keyword evidence="2" id="KW-1185">Reference proteome</keyword>
<protein>
    <submittedName>
        <fullName evidence="1">Uncharacterized protein</fullName>
    </submittedName>
</protein>
<evidence type="ECO:0000313" key="1">
    <source>
        <dbReference type="EMBL" id="RLJ40551.1"/>
    </source>
</evidence>
<organism evidence="1 2">
    <name type="scientific">Litoreibacter meonggei</name>
    <dbReference type="NCBI Taxonomy" id="1049199"/>
    <lineage>
        <taxon>Bacteria</taxon>
        <taxon>Pseudomonadati</taxon>
        <taxon>Pseudomonadota</taxon>
        <taxon>Alphaproteobacteria</taxon>
        <taxon>Rhodobacterales</taxon>
        <taxon>Roseobacteraceae</taxon>
        <taxon>Litoreibacter</taxon>
    </lineage>
</organism>
<name>A0A497VAF5_9RHOB</name>
<proteinExistence type="predicted"/>
<dbReference type="AlphaFoldDB" id="A0A497VAF5"/>